<dbReference type="AlphaFoldDB" id="A0A6P8I1Y2"/>
<feature type="region of interest" description="Disordered" evidence="1">
    <location>
        <begin position="238"/>
        <end position="265"/>
    </location>
</feature>
<evidence type="ECO:0000256" key="2">
    <source>
        <dbReference type="SAM" id="Phobius"/>
    </source>
</evidence>
<keyword evidence="2" id="KW-0812">Transmembrane</keyword>
<evidence type="ECO:0000259" key="3">
    <source>
        <dbReference type="Pfam" id="PF23328"/>
    </source>
</evidence>
<gene>
    <name evidence="5" type="primary">LOC116297670</name>
</gene>
<feature type="region of interest" description="Disordered" evidence="1">
    <location>
        <begin position="473"/>
        <end position="505"/>
    </location>
</feature>
<evidence type="ECO:0000313" key="4">
    <source>
        <dbReference type="Proteomes" id="UP000515163"/>
    </source>
</evidence>
<dbReference type="KEGG" id="aten:116297670"/>
<evidence type="ECO:0000313" key="5">
    <source>
        <dbReference type="RefSeq" id="XP_031561803.1"/>
    </source>
</evidence>
<keyword evidence="2" id="KW-0472">Membrane</keyword>
<name>A0A6P8I1Y2_ACTTE</name>
<proteinExistence type="predicted"/>
<organism evidence="4 5">
    <name type="scientific">Actinia tenebrosa</name>
    <name type="common">Australian red waratah sea anemone</name>
    <dbReference type="NCBI Taxonomy" id="6105"/>
    <lineage>
        <taxon>Eukaryota</taxon>
        <taxon>Metazoa</taxon>
        <taxon>Cnidaria</taxon>
        <taxon>Anthozoa</taxon>
        <taxon>Hexacorallia</taxon>
        <taxon>Actiniaria</taxon>
        <taxon>Actiniidae</taxon>
        <taxon>Actinia</taxon>
    </lineage>
</organism>
<sequence>MVLNSKPSSTFNHISIVRYYVLLVLISLKSSNGNIISITRLPNQDDSFDVLSHQGLLCPPNTCSRYKADQKLSGISDSCLCQCPSPLSTFYSKTYTCLKNKDIVDQNRCSNIKFKGTTLGILPVIDILSTPGSLPLENKMDGSCSKIKSSWLYLKNGTWHMGKNGIISVTLKQHWIHSDQWLLNWYSGLHSNYSGIIIKVVVTCEHDNILDHIDNRCLMFKSQGTFQVKQTNIIPTTIPQTSTTATPKPSQTTRKAKSSTEYQPTQTTAFTTKTKVMSTSTVQPTTAIPKKDPRKEDSGVDQKLWIAFAAGGVTIFFVVIGSLVFFLLMCRQRKKHTSRTEIEGQSSTRTQNGNDPLHDYEYVVYPVLTEGYQSSSARSLDNAMYGRGPDNELIIRTPGISMESLATNSINHTRDGYYGNKRSSSAYYPRDISPLNHIVNNMSNTIGNSSHEYAQLQRKEDDVVDSTGIYQPLIRPVTPDSSDDRPEKKQAIPLEPIDNNATTIPDYMVLEPDDFNEQDLSA</sequence>
<dbReference type="InterPro" id="IPR057507">
    <property type="entry name" value="Sha_B-like_N"/>
</dbReference>
<accession>A0A6P8I1Y2</accession>
<dbReference type="OrthoDB" id="5969316at2759"/>
<keyword evidence="2" id="KW-1133">Transmembrane helix</keyword>
<feature type="compositionally biased region" description="Low complexity" evidence="1">
    <location>
        <begin position="238"/>
        <end position="247"/>
    </location>
</feature>
<reference evidence="5" key="1">
    <citation type="submission" date="2025-08" db="UniProtKB">
        <authorList>
            <consortium name="RefSeq"/>
        </authorList>
    </citation>
    <scope>IDENTIFICATION</scope>
    <source>
        <tissue evidence="5">Tentacle</tissue>
    </source>
</reference>
<feature type="domain" description="Shavenoid isoform B-like N-terminal" evidence="3">
    <location>
        <begin position="36"/>
        <end position="100"/>
    </location>
</feature>
<dbReference type="Proteomes" id="UP000515163">
    <property type="component" value="Unplaced"/>
</dbReference>
<feature type="transmembrane region" description="Helical" evidence="2">
    <location>
        <begin position="304"/>
        <end position="329"/>
    </location>
</feature>
<dbReference type="GeneID" id="116297670"/>
<dbReference type="RefSeq" id="XP_031561803.1">
    <property type="nucleotide sequence ID" value="XM_031705943.1"/>
</dbReference>
<evidence type="ECO:0000256" key="1">
    <source>
        <dbReference type="SAM" id="MobiDB-lite"/>
    </source>
</evidence>
<protein>
    <submittedName>
        <fullName evidence="5">Uncharacterized protein LOC116297670</fullName>
    </submittedName>
</protein>
<dbReference type="InParanoid" id="A0A6P8I1Y2"/>
<dbReference type="Pfam" id="PF23328">
    <property type="entry name" value="Sha_B_N"/>
    <property type="match status" value="1"/>
</dbReference>
<keyword evidence="4" id="KW-1185">Reference proteome</keyword>